<dbReference type="AlphaFoldDB" id="A0A1Y1W6K3"/>
<dbReference type="OrthoDB" id="424402at2759"/>
<evidence type="ECO:0000313" key="3">
    <source>
        <dbReference type="EMBL" id="ORX69005.1"/>
    </source>
</evidence>
<accession>A0A1Y1W6K3</accession>
<dbReference type="Pfam" id="PF01918">
    <property type="entry name" value="Alba"/>
    <property type="match status" value="1"/>
</dbReference>
<gene>
    <name evidence="3" type="ORF">DL89DRAFT_268045</name>
</gene>
<feature type="compositionally biased region" description="Low complexity" evidence="1">
    <location>
        <begin position="16"/>
        <end position="33"/>
    </location>
</feature>
<keyword evidence="4" id="KW-1185">Reference proteome</keyword>
<sequence length="134" mass="14898">MKKDRKRRRWMVVSDPADSNPTSATTPTPAANDLDMNITTHGKIRAYVQFIAKTLSQAPKTSIHMYAKETAAGKLVTVLEILKRQNIEGLTHELQFGDTARSPCVRVAGKEDGQAQKRQKIDGEPWLLATLKVV</sequence>
<dbReference type="GeneID" id="63804419"/>
<feature type="region of interest" description="Disordered" evidence="1">
    <location>
        <begin position="1"/>
        <end position="33"/>
    </location>
</feature>
<comment type="caution">
    <text evidence="3">The sequence shown here is derived from an EMBL/GenBank/DDBJ whole genome shotgun (WGS) entry which is preliminary data.</text>
</comment>
<dbReference type="Proteomes" id="UP000193922">
    <property type="component" value="Unassembled WGS sequence"/>
</dbReference>
<protein>
    <recommendedName>
        <fullName evidence="2">DNA/RNA-binding protein Alba-like domain-containing protein</fullName>
    </recommendedName>
</protein>
<dbReference type="EMBL" id="MCFD01000008">
    <property type="protein sequence ID" value="ORX69005.1"/>
    <property type="molecule type" value="Genomic_DNA"/>
</dbReference>
<dbReference type="GO" id="GO:0003676">
    <property type="term" value="F:nucleic acid binding"/>
    <property type="evidence" value="ECO:0007669"/>
    <property type="project" value="InterPro"/>
</dbReference>
<dbReference type="InterPro" id="IPR002775">
    <property type="entry name" value="DNA/RNA-bd_Alba-like"/>
</dbReference>
<evidence type="ECO:0000256" key="1">
    <source>
        <dbReference type="SAM" id="MobiDB-lite"/>
    </source>
</evidence>
<feature type="compositionally biased region" description="Basic residues" evidence="1">
    <location>
        <begin position="1"/>
        <end position="10"/>
    </location>
</feature>
<evidence type="ECO:0000313" key="4">
    <source>
        <dbReference type="Proteomes" id="UP000193922"/>
    </source>
</evidence>
<dbReference type="RefSeq" id="XP_040742737.1">
    <property type="nucleotide sequence ID" value="XM_040887771.1"/>
</dbReference>
<feature type="domain" description="DNA/RNA-binding protein Alba-like" evidence="2">
    <location>
        <begin position="35"/>
        <end position="90"/>
    </location>
</feature>
<evidence type="ECO:0000259" key="2">
    <source>
        <dbReference type="Pfam" id="PF01918"/>
    </source>
</evidence>
<name>A0A1Y1W6K3_9FUNG</name>
<proteinExistence type="predicted"/>
<organism evidence="3 4">
    <name type="scientific">Linderina pennispora</name>
    <dbReference type="NCBI Taxonomy" id="61395"/>
    <lineage>
        <taxon>Eukaryota</taxon>
        <taxon>Fungi</taxon>
        <taxon>Fungi incertae sedis</taxon>
        <taxon>Zoopagomycota</taxon>
        <taxon>Kickxellomycotina</taxon>
        <taxon>Kickxellomycetes</taxon>
        <taxon>Kickxellales</taxon>
        <taxon>Kickxellaceae</taxon>
        <taxon>Linderina</taxon>
    </lineage>
</organism>
<reference evidence="3 4" key="1">
    <citation type="submission" date="2016-07" db="EMBL/GenBank/DDBJ databases">
        <title>Pervasive Adenine N6-methylation of Active Genes in Fungi.</title>
        <authorList>
            <consortium name="DOE Joint Genome Institute"/>
            <person name="Mondo S.J."/>
            <person name="Dannebaum R.O."/>
            <person name="Kuo R.C."/>
            <person name="Labutti K."/>
            <person name="Haridas S."/>
            <person name="Kuo A."/>
            <person name="Salamov A."/>
            <person name="Ahrendt S.R."/>
            <person name="Lipzen A."/>
            <person name="Sullivan W."/>
            <person name="Andreopoulos W.B."/>
            <person name="Clum A."/>
            <person name="Lindquist E."/>
            <person name="Daum C."/>
            <person name="Ramamoorthy G.K."/>
            <person name="Gryganskyi A."/>
            <person name="Culley D."/>
            <person name="Magnuson J.K."/>
            <person name="James T.Y."/>
            <person name="O'Malley M.A."/>
            <person name="Stajich J.E."/>
            <person name="Spatafora J.W."/>
            <person name="Visel A."/>
            <person name="Grigoriev I.V."/>
        </authorList>
    </citation>
    <scope>NUCLEOTIDE SEQUENCE [LARGE SCALE GENOMIC DNA]</scope>
    <source>
        <strain evidence="3 4">ATCC 12442</strain>
    </source>
</reference>